<dbReference type="PANTHER" id="PTHR42885:SF1">
    <property type="entry name" value="THREONINE-PHOSPHATE DECARBOXYLASE"/>
    <property type="match status" value="1"/>
</dbReference>
<dbReference type="GO" id="GO:0030170">
    <property type="term" value="F:pyridoxal phosphate binding"/>
    <property type="evidence" value="ECO:0007669"/>
    <property type="project" value="InterPro"/>
</dbReference>
<dbReference type="Proteomes" id="UP000076321">
    <property type="component" value="Unassembled WGS sequence"/>
</dbReference>
<keyword evidence="3" id="KW-0045">Antibiotic biosynthesis</keyword>
<dbReference type="InterPro" id="IPR004839">
    <property type="entry name" value="Aminotransferase_I/II_large"/>
</dbReference>
<dbReference type="CDD" id="cd00609">
    <property type="entry name" value="AAT_like"/>
    <property type="match status" value="1"/>
</dbReference>
<dbReference type="InterPro" id="IPR015421">
    <property type="entry name" value="PyrdxlP-dep_Trfase_major"/>
</dbReference>
<dbReference type="EMBL" id="LQCI01000002">
    <property type="protein sequence ID" value="KZB88332.1"/>
    <property type="molecule type" value="Genomic_DNA"/>
</dbReference>
<keyword evidence="2" id="KW-0663">Pyridoxal phosphate</keyword>
<dbReference type="OrthoDB" id="4759998at2"/>
<dbReference type="Pfam" id="PF00155">
    <property type="entry name" value="Aminotran_1_2"/>
    <property type="match status" value="1"/>
</dbReference>
<evidence type="ECO:0000256" key="1">
    <source>
        <dbReference type="ARBA" id="ARBA00001933"/>
    </source>
</evidence>
<dbReference type="InterPro" id="IPR015424">
    <property type="entry name" value="PyrdxlP-dep_Trfase"/>
</dbReference>
<accession>A0A154MVN1</accession>
<dbReference type="Gene3D" id="3.40.640.10">
    <property type="entry name" value="Type I PLP-dependent aspartate aminotransferase-like (Major domain)"/>
    <property type="match status" value="1"/>
</dbReference>
<gene>
    <name evidence="6" type="ORF">ATP06_0200900</name>
    <name evidence="5" type="ORF">AVL48_20510</name>
</gene>
<dbReference type="PANTHER" id="PTHR42885">
    <property type="entry name" value="HISTIDINOL-PHOSPHATE AMINOTRANSFERASE-RELATED"/>
    <property type="match status" value="1"/>
</dbReference>
<dbReference type="EMBL" id="LOBU02000001">
    <property type="protein sequence ID" value="OKA11443.1"/>
    <property type="molecule type" value="Genomic_DNA"/>
</dbReference>
<feature type="domain" description="Aminotransferase class I/classII large" evidence="4">
    <location>
        <begin position="26"/>
        <end position="346"/>
    </location>
</feature>
<keyword evidence="8" id="KW-1185">Reference proteome</keyword>
<evidence type="ECO:0000259" key="4">
    <source>
        <dbReference type="Pfam" id="PF00155"/>
    </source>
</evidence>
<evidence type="ECO:0000256" key="3">
    <source>
        <dbReference type="ARBA" id="ARBA00023194"/>
    </source>
</evidence>
<evidence type="ECO:0000256" key="2">
    <source>
        <dbReference type="ARBA" id="ARBA00022898"/>
    </source>
</evidence>
<dbReference type="AlphaFoldDB" id="A0A154MVN1"/>
<dbReference type="Proteomes" id="UP000186883">
    <property type="component" value="Unassembled WGS sequence"/>
</dbReference>
<evidence type="ECO:0000313" key="8">
    <source>
        <dbReference type="Proteomes" id="UP000186883"/>
    </source>
</evidence>
<dbReference type="Gene3D" id="3.90.1150.10">
    <property type="entry name" value="Aspartate Aminotransferase, domain 1"/>
    <property type="match status" value="1"/>
</dbReference>
<evidence type="ECO:0000313" key="5">
    <source>
        <dbReference type="EMBL" id="KZB88332.1"/>
    </source>
</evidence>
<reference evidence="6 8" key="2">
    <citation type="submission" date="2016-11" db="EMBL/GenBank/DDBJ databases">
        <title>Genome sequencing of Amycolatopsis regifaucium.</title>
        <authorList>
            <person name="Mayilraj S."/>
            <person name="Kaur N."/>
        </authorList>
    </citation>
    <scope>NUCLEOTIDE SEQUENCE [LARGE SCALE GENOMIC DNA]</scope>
    <source>
        <strain evidence="6 8">GY080</strain>
    </source>
</reference>
<dbReference type="RefSeq" id="WP_061983640.1">
    <property type="nucleotide sequence ID" value="NZ_FOPQ01000004.1"/>
</dbReference>
<evidence type="ECO:0000313" key="6">
    <source>
        <dbReference type="EMBL" id="OKA11443.1"/>
    </source>
</evidence>
<comment type="cofactor">
    <cofactor evidence="1">
        <name>pyridoxal 5'-phosphate</name>
        <dbReference type="ChEBI" id="CHEBI:597326"/>
    </cofactor>
</comment>
<protein>
    <recommendedName>
        <fullName evidence="4">Aminotransferase class I/classII large domain-containing protein</fullName>
    </recommendedName>
</protein>
<proteinExistence type="predicted"/>
<dbReference type="InterPro" id="IPR015422">
    <property type="entry name" value="PyrdxlP-dep_Trfase_small"/>
</dbReference>
<dbReference type="GO" id="GO:0017000">
    <property type="term" value="P:antibiotic biosynthetic process"/>
    <property type="evidence" value="ECO:0007669"/>
    <property type="project" value="UniProtKB-KW"/>
</dbReference>
<reference evidence="5 7" key="1">
    <citation type="submission" date="2015-12" db="EMBL/GenBank/DDBJ databases">
        <title>Amycolatopsis regifaucium genome sequencing and assembly.</title>
        <authorList>
            <person name="Mayilraj S."/>
        </authorList>
    </citation>
    <scope>NUCLEOTIDE SEQUENCE [LARGE SCALE GENOMIC DNA]</scope>
    <source>
        <strain evidence="5 7">GY080</strain>
    </source>
</reference>
<organism evidence="5 7">
    <name type="scientific">Amycolatopsis regifaucium</name>
    <dbReference type="NCBI Taxonomy" id="546365"/>
    <lineage>
        <taxon>Bacteria</taxon>
        <taxon>Bacillati</taxon>
        <taxon>Actinomycetota</taxon>
        <taxon>Actinomycetes</taxon>
        <taxon>Pseudonocardiales</taxon>
        <taxon>Pseudonocardiaceae</taxon>
        <taxon>Amycolatopsis</taxon>
    </lineage>
</organism>
<name>A0A154MVN1_9PSEU</name>
<comment type="caution">
    <text evidence="5">The sequence shown here is derived from an EMBL/GenBank/DDBJ whole genome shotgun (WGS) entry which is preliminary data.</text>
</comment>
<evidence type="ECO:0000313" key="7">
    <source>
        <dbReference type="Proteomes" id="UP000076321"/>
    </source>
</evidence>
<dbReference type="SUPFAM" id="SSF53383">
    <property type="entry name" value="PLP-dependent transferases"/>
    <property type="match status" value="1"/>
</dbReference>
<sequence length="349" mass="37793">MTRTTTAEATEWQGGDLRALGEQAYLDLGTCINRYGPPTSVGSALRAVDIRSLRAHPYDAEELFVSAYAEYLGADGGELVAGRGITEFIRLLSAHFPARSTAVVTPDYTDSIRWITNHVGPTAGVPETAETRAARVAYAMRHYDCVLLSNPNNPLGLYVPSEELAAICRANSGSTLIVDEAYIDFADGGSRRSMIWSGLGNVVVLLSPNKLFGIAGTRTGVMWTPDAALRAAIRARQLNWSISYLDALVAAEALRNLGWVAHSRSRLSATANRMEALLCARYPGVVTGVPVHYRFVYTEDAEREHERLLRHGVVVRVFSGSQAGRVSGLRITAPTEAEYPVLAAALRGD</sequence>